<sequence length="237" mass="26687">MEEVIMEVQSQTNDAALKCLSSQDTNVKAKIEQTFPLENPFTALNNESKQTLQSILRNPNLSDMFMSSHTPKDGVYFDINDGLHVKRHPLFSQKKNALQIQRFFDEFETANPLGSKKGIHKLGGIYFTLRNFPPKLNSCLINIHLCALFHAQDIKTYGFDTILEPIINDLKVLETDGIKVPLFKDAVHGSVVQVTGDNLGIHGLFGFVESFNARKLLSFVSLRRVNFKLCSVKMTKA</sequence>
<evidence type="ECO:0000313" key="1">
    <source>
        <dbReference type="EMBL" id="KAK0151989.1"/>
    </source>
</evidence>
<organism evidence="1 2">
    <name type="scientific">Merluccius polli</name>
    <name type="common">Benguela hake</name>
    <name type="synonym">Merluccius cadenati</name>
    <dbReference type="NCBI Taxonomy" id="89951"/>
    <lineage>
        <taxon>Eukaryota</taxon>
        <taxon>Metazoa</taxon>
        <taxon>Chordata</taxon>
        <taxon>Craniata</taxon>
        <taxon>Vertebrata</taxon>
        <taxon>Euteleostomi</taxon>
        <taxon>Actinopterygii</taxon>
        <taxon>Neopterygii</taxon>
        <taxon>Teleostei</taxon>
        <taxon>Neoteleostei</taxon>
        <taxon>Acanthomorphata</taxon>
        <taxon>Zeiogadaria</taxon>
        <taxon>Gadariae</taxon>
        <taxon>Gadiformes</taxon>
        <taxon>Gadoidei</taxon>
        <taxon>Merlucciidae</taxon>
        <taxon>Merluccius</taxon>
    </lineage>
</organism>
<dbReference type="EMBL" id="JAOPHQ010001147">
    <property type="protein sequence ID" value="KAK0151989.1"/>
    <property type="molecule type" value="Genomic_DNA"/>
</dbReference>
<dbReference type="AlphaFoldDB" id="A0AA47N5B6"/>
<name>A0AA47N5B6_MERPO</name>
<keyword evidence="2" id="KW-1185">Reference proteome</keyword>
<reference evidence="1" key="1">
    <citation type="journal article" date="2023" name="Front. Mar. Sci.">
        <title>A new Merluccius polli reference genome to investigate the effects of global change in West African waters.</title>
        <authorList>
            <person name="Mateo J.L."/>
            <person name="Blanco-Fernandez C."/>
            <person name="Garcia-Vazquez E."/>
            <person name="Machado-Schiaffino G."/>
        </authorList>
    </citation>
    <scope>NUCLEOTIDE SEQUENCE</scope>
    <source>
        <strain evidence="1">C29</strain>
        <tissue evidence="1">Fin</tissue>
    </source>
</reference>
<gene>
    <name evidence="1" type="ORF">N1851_006643</name>
</gene>
<dbReference type="Proteomes" id="UP001174136">
    <property type="component" value="Unassembled WGS sequence"/>
</dbReference>
<accession>A0AA47N5B6</accession>
<evidence type="ECO:0000313" key="2">
    <source>
        <dbReference type="Proteomes" id="UP001174136"/>
    </source>
</evidence>
<protein>
    <submittedName>
        <fullName evidence="1">Uncharacterized protein</fullName>
    </submittedName>
</protein>
<proteinExistence type="predicted"/>
<comment type="caution">
    <text evidence="1">The sequence shown here is derived from an EMBL/GenBank/DDBJ whole genome shotgun (WGS) entry which is preliminary data.</text>
</comment>